<reference evidence="1 2" key="1">
    <citation type="journal article" date="2009" name="Stand. Genomic Sci.">
        <title>Complete genome sequence of Stackebrandtia nassauensis type strain (LLR-40K-21).</title>
        <authorList>
            <person name="Munk C."/>
            <person name="Lapidus A."/>
            <person name="Copeland A."/>
            <person name="Jando M."/>
            <person name="Mayilraj S."/>
            <person name="Glavina Del Rio T."/>
            <person name="Nolan M."/>
            <person name="Chen F."/>
            <person name="Lucas S."/>
            <person name="Tice H."/>
            <person name="Cheng J.F."/>
            <person name="Han C."/>
            <person name="Detter J.C."/>
            <person name="Bruce D."/>
            <person name="Goodwin L."/>
            <person name="Chain P."/>
            <person name="Pitluck S."/>
            <person name="Goker M."/>
            <person name="Ovchinikova G."/>
            <person name="Pati A."/>
            <person name="Ivanova N."/>
            <person name="Mavromatis K."/>
            <person name="Chen A."/>
            <person name="Palaniappan K."/>
            <person name="Land M."/>
            <person name="Hauser L."/>
            <person name="Chang Y.J."/>
            <person name="Jeffries C.D."/>
            <person name="Bristow J."/>
            <person name="Eisen J.A."/>
            <person name="Markowitz V."/>
            <person name="Hugenholtz P."/>
            <person name="Kyrpides N.C."/>
            <person name="Klenk H.P."/>
        </authorList>
    </citation>
    <scope>NUCLEOTIDE SEQUENCE [LARGE SCALE GENOMIC DNA]</scope>
    <source>
        <strain evidence="2">DSM 44728 / CIP 108903 / NRRL B-16338 / NBRC 102104 / LLR-40K-21</strain>
    </source>
</reference>
<dbReference type="KEGG" id="sna:Snas_4440"/>
<sequence>MSQFNPSHLDRNREEQGIEERVAEAVARLDELAALPTPQHVEVFESVHEVLSQTLSAVDEA</sequence>
<organism evidence="1 2">
    <name type="scientific">Stackebrandtia nassauensis (strain DSM 44728 / CIP 108903 / NRRL B-16338 / NBRC 102104 / LLR-40K-21)</name>
    <dbReference type="NCBI Taxonomy" id="446470"/>
    <lineage>
        <taxon>Bacteria</taxon>
        <taxon>Bacillati</taxon>
        <taxon>Actinomycetota</taxon>
        <taxon>Actinomycetes</taxon>
        <taxon>Glycomycetales</taxon>
        <taxon>Glycomycetaceae</taxon>
        <taxon>Stackebrandtia</taxon>
    </lineage>
</organism>
<keyword evidence="2" id="KW-1185">Reference proteome</keyword>
<dbReference type="OrthoDB" id="5198721at2"/>
<dbReference type="Proteomes" id="UP000000844">
    <property type="component" value="Chromosome"/>
</dbReference>
<gene>
    <name evidence="1" type="ordered locus">Snas_4440</name>
</gene>
<dbReference type="HOGENOM" id="CLU_2920556_0_0_11"/>
<evidence type="ECO:0000313" key="1">
    <source>
        <dbReference type="EMBL" id="ADD44085.1"/>
    </source>
</evidence>
<protein>
    <submittedName>
        <fullName evidence="1">Uncharacterized protein</fullName>
    </submittedName>
</protein>
<dbReference type="STRING" id="446470.Snas_4440"/>
<dbReference type="EMBL" id="CP001778">
    <property type="protein sequence ID" value="ADD44085.1"/>
    <property type="molecule type" value="Genomic_DNA"/>
</dbReference>
<name>D3Q536_STANL</name>
<dbReference type="AlphaFoldDB" id="D3Q536"/>
<dbReference type="RefSeq" id="WP_013019656.1">
    <property type="nucleotide sequence ID" value="NC_013947.1"/>
</dbReference>
<evidence type="ECO:0000313" key="2">
    <source>
        <dbReference type="Proteomes" id="UP000000844"/>
    </source>
</evidence>
<proteinExistence type="predicted"/>
<accession>D3Q536</accession>